<reference evidence="11" key="1">
    <citation type="journal article" date="2020" name="MBio">
        <title>Horizontal gene transfer to a defensive symbiont with a reduced genome amongst a multipartite beetle microbiome.</title>
        <authorList>
            <person name="Waterworth S.C."/>
            <person name="Florez L.V."/>
            <person name="Rees E.R."/>
            <person name="Hertweck C."/>
            <person name="Kaltenpoth M."/>
            <person name="Kwan J.C."/>
        </authorList>
    </citation>
    <scope>NUCLEOTIDE SEQUENCE [LARGE SCALE GENOMIC DNA]</scope>
</reference>
<dbReference type="GO" id="GO:0003746">
    <property type="term" value="F:translation elongation factor activity"/>
    <property type="evidence" value="ECO:0007669"/>
    <property type="project" value="UniProtKB-KW"/>
</dbReference>
<evidence type="ECO:0000313" key="10">
    <source>
        <dbReference type="EMBL" id="KAF1023540.1"/>
    </source>
</evidence>
<dbReference type="InterPro" id="IPR057335">
    <property type="entry name" value="Beta-barrel_SelB"/>
</dbReference>
<comment type="subcellular location">
    <subcellularLocation>
        <location evidence="1">Cytoplasm</location>
    </subcellularLocation>
</comment>
<organism evidence="10 11">
    <name type="scientific">Paracidovorax wautersii</name>
    <dbReference type="NCBI Taxonomy" id="1177982"/>
    <lineage>
        <taxon>Bacteria</taxon>
        <taxon>Pseudomonadati</taxon>
        <taxon>Pseudomonadota</taxon>
        <taxon>Betaproteobacteria</taxon>
        <taxon>Burkholderiales</taxon>
        <taxon>Comamonadaceae</taxon>
        <taxon>Paracidovorax</taxon>
    </lineage>
</organism>
<keyword evidence="3" id="KW-0963">Cytoplasm</keyword>
<dbReference type="Proteomes" id="UP000461670">
    <property type="component" value="Unassembled WGS sequence"/>
</dbReference>
<dbReference type="InterPro" id="IPR036388">
    <property type="entry name" value="WH-like_DNA-bd_sf"/>
</dbReference>
<dbReference type="InterPro" id="IPR036390">
    <property type="entry name" value="WH_DNA-bd_sf"/>
</dbReference>
<feature type="domain" description="Tr-type G" evidence="9">
    <location>
        <begin position="1"/>
        <end position="172"/>
    </location>
</feature>
<dbReference type="InterPro" id="IPR015190">
    <property type="entry name" value="Elong_fac_SelB-wing-hlx_typ-2"/>
</dbReference>
<dbReference type="GO" id="GO:0003924">
    <property type="term" value="F:GTPase activity"/>
    <property type="evidence" value="ECO:0007669"/>
    <property type="project" value="InterPro"/>
</dbReference>
<dbReference type="InterPro" id="IPR027417">
    <property type="entry name" value="P-loop_NTPase"/>
</dbReference>
<dbReference type="InterPro" id="IPR004161">
    <property type="entry name" value="EFTu-like_2"/>
</dbReference>
<sequence length="654" mass="70194">MIIGTAGHIDHGKTTLVRALTGVDTDRLPQEKARGISIELGYAYVPLANGDVLGFVDVPGHEKFVHTMAAGATGIDGGLLAVAADDGVMPQTREHLAILHLLGVAPSAVAMTKADRADAAQRARVLGEIAALCAEFGWAGTPVFEVSATDPADAGTARLRAHLLAQAESAPAARSQQALFRLAVDRVFTLPGQGTVVTGTVHGGVVRSGDMLAHSATGQAVRVRAIHAQNRASEHGVAGQRCALQLAGIAREQITRGDWIADARALAPSQRLDVRLRLLPDAPALATWTPVHAHLGTAHHVAHTVLLEGEHLAPGQSARVQLVFDAPVFAAAGDRLVLRNAQASQTIAGATVIDPHGVDRKRRSPARLEHLQRLEALALHRDAAALQAWLDTARHGVPLTQLERLLARPAQALPLDDTWVRVPLPGTPADTLLLTPARWQALRCELLAALDRFHTQHPDEPGADSARLRRMTWPGGMQAGHDALWRGLIEGLVHDGAIAATGAWLHRPDHRVQLSTDEETLAQQLRPALIHGGYDPPWVRDLARDHAVPESQVRQLLRKLARQGELYQVVPDLFYAAPHIEALARIAANLADAAPGGAQAKDFRDATGLGRKRAIQVLEFFDRIGHLRRLRNAHVVRPGSRWAPELAPDKNADV</sequence>
<dbReference type="InterPro" id="IPR000795">
    <property type="entry name" value="T_Tr_GTP-bd_dom"/>
</dbReference>
<evidence type="ECO:0000259" key="9">
    <source>
        <dbReference type="PROSITE" id="PS51722"/>
    </source>
</evidence>
<dbReference type="InterPro" id="IPR050055">
    <property type="entry name" value="EF-Tu_GTPase"/>
</dbReference>
<dbReference type="InterPro" id="IPR031157">
    <property type="entry name" value="G_TR_CS"/>
</dbReference>
<gene>
    <name evidence="10" type="primary">selB</name>
    <name evidence="10" type="ORF">GAK30_00492</name>
</gene>
<evidence type="ECO:0000313" key="11">
    <source>
        <dbReference type="Proteomes" id="UP000461670"/>
    </source>
</evidence>
<dbReference type="AlphaFoldDB" id="A0A7V8FRY3"/>
<evidence type="ECO:0000256" key="7">
    <source>
        <dbReference type="ARBA" id="ARBA00025526"/>
    </source>
</evidence>
<dbReference type="Pfam" id="PF09106">
    <property type="entry name" value="WHD_2nd_SelB"/>
    <property type="match status" value="1"/>
</dbReference>
<dbReference type="Pfam" id="PF21214">
    <property type="entry name" value="WHD_2nd_SelB_bact"/>
    <property type="match status" value="1"/>
</dbReference>
<evidence type="ECO:0000256" key="5">
    <source>
        <dbReference type="ARBA" id="ARBA00022917"/>
    </source>
</evidence>
<keyword evidence="6" id="KW-0342">GTP-binding</keyword>
<evidence type="ECO:0000256" key="2">
    <source>
        <dbReference type="ARBA" id="ARBA00015953"/>
    </source>
</evidence>
<protein>
    <recommendedName>
        <fullName evidence="2">Selenocysteine-specific elongation factor</fullName>
    </recommendedName>
    <alternativeName>
        <fullName evidence="8">SelB translation factor</fullName>
    </alternativeName>
</protein>
<dbReference type="InterPro" id="IPR004535">
    <property type="entry name" value="Transl_elong_SelB"/>
</dbReference>
<evidence type="ECO:0000256" key="4">
    <source>
        <dbReference type="ARBA" id="ARBA00022741"/>
    </source>
</evidence>
<proteinExistence type="predicted"/>
<dbReference type="Pfam" id="PF09107">
    <property type="entry name" value="WHD_3rd_SelB"/>
    <property type="match status" value="1"/>
</dbReference>
<dbReference type="Gene3D" id="3.40.50.300">
    <property type="entry name" value="P-loop containing nucleotide triphosphate hydrolases"/>
    <property type="match status" value="1"/>
</dbReference>
<dbReference type="PRINTS" id="PR00315">
    <property type="entry name" value="ELONGATNFCT"/>
</dbReference>
<dbReference type="Pfam" id="PF03144">
    <property type="entry name" value="GTP_EFTU_D2"/>
    <property type="match status" value="1"/>
</dbReference>
<dbReference type="PROSITE" id="PS51722">
    <property type="entry name" value="G_TR_2"/>
    <property type="match status" value="1"/>
</dbReference>
<dbReference type="Gene3D" id="2.40.30.10">
    <property type="entry name" value="Translation factors"/>
    <property type="match status" value="1"/>
</dbReference>
<dbReference type="SUPFAM" id="SSF50447">
    <property type="entry name" value="Translation proteins"/>
    <property type="match status" value="1"/>
</dbReference>
<dbReference type="PROSITE" id="PS00301">
    <property type="entry name" value="G_TR_1"/>
    <property type="match status" value="1"/>
</dbReference>
<dbReference type="NCBIfam" id="TIGR00475">
    <property type="entry name" value="selB"/>
    <property type="match status" value="1"/>
</dbReference>
<dbReference type="CDD" id="cd15491">
    <property type="entry name" value="selB_III"/>
    <property type="match status" value="1"/>
</dbReference>
<dbReference type="InterPro" id="IPR009000">
    <property type="entry name" value="Transl_B-barrel_sf"/>
</dbReference>
<evidence type="ECO:0000256" key="1">
    <source>
        <dbReference type="ARBA" id="ARBA00004496"/>
    </source>
</evidence>
<keyword evidence="5" id="KW-0648">Protein biosynthesis</keyword>
<dbReference type="GO" id="GO:0001514">
    <property type="term" value="P:selenocysteine incorporation"/>
    <property type="evidence" value="ECO:0007669"/>
    <property type="project" value="InterPro"/>
</dbReference>
<dbReference type="InterPro" id="IPR009001">
    <property type="entry name" value="Transl_elong_EF1A/Init_IF2_C"/>
</dbReference>
<accession>A0A7V8FRY3</accession>
<dbReference type="PANTHER" id="PTHR43721:SF9">
    <property type="entry name" value="GTP-BINDING PROTEIN 1"/>
    <property type="match status" value="1"/>
</dbReference>
<dbReference type="CDD" id="cd04171">
    <property type="entry name" value="SelB"/>
    <property type="match status" value="1"/>
</dbReference>
<dbReference type="EMBL" id="WNDQ01000004">
    <property type="protein sequence ID" value="KAF1023540.1"/>
    <property type="molecule type" value="Genomic_DNA"/>
</dbReference>
<evidence type="ECO:0000256" key="3">
    <source>
        <dbReference type="ARBA" id="ARBA00022490"/>
    </source>
</evidence>
<dbReference type="Pfam" id="PF00009">
    <property type="entry name" value="GTP_EFTU"/>
    <property type="match status" value="1"/>
</dbReference>
<dbReference type="GO" id="GO:0005525">
    <property type="term" value="F:GTP binding"/>
    <property type="evidence" value="ECO:0007669"/>
    <property type="project" value="UniProtKB-KW"/>
</dbReference>
<comment type="caution">
    <text evidence="10">The sequence shown here is derived from an EMBL/GenBank/DDBJ whole genome shotgun (WGS) entry which is preliminary data.</text>
</comment>
<dbReference type="GO" id="GO:0005737">
    <property type="term" value="C:cytoplasm"/>
    <property type="evidence" value="ECO:0007669"/>
    <property type="project" value="UniProtKB-SubCell"/>
</dbReference>
<keyword evidence="4" id="KW-0547">Nucleotide-binding</keyword>
<dbReference type="SUPFAM" id="SSF52540">
    <property type="entry name" value="P-loop containing nucleoside triphosphate hydrolases"/>
    <property type="match status" value="1"/>
</dbReference>
<dbReference type="GO" id="GO:0003723">
    <property type="term" value="F:RNA binding"/>
    <property type="evidence" value="ECO:0007669"/>
    <property type="project" value="InterPro"/>
</dbReference>
<dbReference type="SUPFAM" id="SSF50465">
    <property type="entry name" value="EF-Tu/eEF-1alpha/eIF2-gamma C-terminal domain"/>
    <property type="match status" value="1"/>
</dbReference>
<dbReference type="InterPro" id="IPR015191">
    <property type="entry name" value="SelB_WHD4"/>
</dbReference>
<dbReference type="Gene3D" id="1.10.10.10">
    <property type="entry name" value="Winged helix-like DNA-binding domain superfamily/Winged helix DNA-binding domain"/>
    <property type="match status" value="3"/>
</dbReference>
<dbReference type="CDD" id="cd03696">
    <property type="entry name" value="SelB_II"/>
    <property type="match status" value="1"/>
</dbReference>
<evidence type="ECO:0000256" key="6">
    <source>
        <dbReference type="ARBA" id="ARBA00023134"/>
    </source>
</evidence>
<comment type="function">
    <text evidence="7">Translation factor necessary for the incorporation of selenocysteine into proteins. It probably replaces EF-Tu for the insertion of selenocysteine directed by the UGA codon. SelB binds GTP and GDP.</text>
</comment>
<dbReference type="InterPro" id="IPR048931">
    <property type="entry name" value="WHD_2nd_SelB_bact"/>
</dbReference>
<name>A0A7V8FRY3_9BURK</name>
<keyword evidence="10" id="KW-0251">Elongation factor</keyword>
<evidence type="ECO:0000256" key="8">
    <source>
        <dbReference type="ARBA" id="ARBA00031615"/>
    </source>
</evidence>
<dbReference type="PANTHER" id="PTHR43721">
    <property type="entry name" value="ELONGATION FACTOR TU-RELATED"/>
    <property type="match status" value="1"/>
</dbReference>
<dbReference type="SUPFAM" id="SSF46785">
    <property type="entry name" value="Winged helix' DNA-binding domain"/>
    <property type="match status" value="3"/>
</dbReference>
<dbReference type="Pfam" id="PF25461">
    <property type="entry name" value="Beta-barrel_SelB"/>
    <property type="match status" value="1"/>
</dbReference>